<feature type="coiled-coil region" evidence="1">
    <location>
        <begin position="248"/>
        <end position="275"/>
    </location>
</feature>
<dbReference type="InterPro" id="IPR012337">
    <property type="entry name" value="RNaseH-like_sf"/>
</dbReference>
<dbReference type="InterPro" id="IPR057670">
    <property type="entry name" value="SH3_retrovirus"/>
</dbReference>
<dbReference type="InterPro" id="IPR001584">
    <property type="entry name" value="Integrase_cat-core"/>
</dbReference>
<dbReference type="SUPFAM" id="SSF53098">
    <property type="entry name" value="Ribonuclease H-like"/>
    <property type="match status" value="1"/>
</dbReference>
<protein>
    <submittedName>
        <fullName evidence="4">Ribonuclease H-like domain-containing protein</fullName>
    </submittedName>
</protein>
<reference evidence="4" key="2">
    <citation type="submission" date="2022-01" db="EMBL/GenBank/DDBJ databases">
        <authorList>
            <person name="Yamashiro T."/>
            <person name="Shiraishi A."/>
            <person name="Satake H."/>
            <person name="Nakayama K."/>
        </authorList>
    </citation>
    <scope>NUCLEOTIDE SEQUENCE</scope>
</reference>
<evidence type="ECO:0000313" key="4">
    <source>
        <dbReference type="EMBL" id="GJT23494.1"/>
    </source>
</evidence>
<name>A0ABQ5CAB6_9ASTR</name>
<reference evidence="4" key="1">
    <citation type="journal article" date="2022" name="Int. J. Mol. Sci.">
        <title>Draft Genome of Tanacetum Coccineum: Genomic Comparison of Closely Related Tanacetum-Family Plants.</title>
        <authorList>
            <person name="Yamashiro T."/>
            <person name="Shiraishi A."/>
            <person name="Nakayama K."/>
            <person name="Satake H."/>
        </authorList>
    </citation>
    <scope>NUCLEOTIDE SEQUENCE</scope>
</reference>
<organism evidence="4 5">
    <name type="scientific">Tanacetum coccineum</name>
    <dbReference type="NCBI Taxonomy" id="301880"/>
    <lineage>
        <taxon>Eukaryota</taxon>
        <taxon>Viridiplantae</taxon>
        <taxon>Streptophyta</taxon>
        <taxon>Embryophyta</taxon>
        <taxon>Tracheophyta</taxon>
        <taxon>Spermatophyta</taxon>
        <taxon>Magnoliopsida</taxon>
        <taxon>eudicotyledons</taxon>
        <taxon>Gunneridae</taxon>
        <taxon>Pentapetalae</taxon>
        <taxon>asterids</taxon>
        <taxon>campanulids</taxon>
        <taxon>Asterales</taxon>
        <taxon>Asteraceae</taxon>
        <taxon>Asteroideae</taxon>
        <taxon>Anthemideae</taxon>
        <taxon>Anthemidinae</taxon>
        <taxon>Tanacetum</taxon>
    </lineage>
</organism>
<gene>
    <name evidence="4" type="ORF">Tco_0893431</name>
</gene>
<feature type="compositionally biased region" description="Basic and acidic residues" evidence="2">
    <location>
        <begin position="945"/>
        <end position="975"/>
    </location>
</feature>
<keyword evidence="5" id="KW-1185">Reference proteome</keyword>
<accession>A0ABQ5CAB6</accession>
<evidence type="ECO:0000256" key="1">
    <source>
        <dbReference type="SAM" id="Coils"/>
    </source>
</evidence>
<dbReference type="Proteomes" id="UP001151760">
    <property type="component" value="Unassembled WGS sequence"/>
</dbReference>
<feature type="domain" description="Integrase catalytic" evidence="3">
    <location>
        <begin position="631"/>
        <end position="809"/>
    </location>
</feature>
<comment type="caution">
    <text evidence="4">The sequence shown here is derived from an EMBL/GenBank/DDBJ whole genome shotgun (WGS) entry which is preliminary data.</text>
</comment>
<sequence length="1702" mass="190690">MEKYLTHTDYALWEVIMIGDAPAAVASASIGAEGHIPPKTAKQMLARKNELKAKSTLMLAIPNEHLLKFHACKDAKSLWEAIKNSQEGLDKIYDRFQKLISQLEIHDNSSSTNETVNTAHSISAASSKDQASTASYADDIDANDLKEMDLKWQMAMLIMRVKRFIKKTGRKMDLNDKETVSFDMTKVECYNCHSRCHFTKECKALRNQGNRNRDAPRRNTPVDTSTTNALVVQDGIGSSSSSSSDSELKEALIEKDDLKLKLEKFEESSKNLTKLINSQISAKDESELNNIHMNESEVVHSVFNSREGDVDDNPINDRLKTGEGFHVVPPPYTRNYMPPRPDLSFVGLDEFVFKSAVRKTTTSVPETETSISKTSKDIVEKPKTVRPSALIIEEWDTDNDNDNVFRPKSDQTKPKFTKINFVKSAVATKSGQVPVNAAKQSSPRAAVSISTARPVNTDAPNQKVNKVTTAGPKVVVSAAVGNGENVVKSSACWIWRPTGIVIDHNSKDSGSYMLKRFDYGNPQYTLQDQGIFDSGCSRHMTGNKSFLTDYQEIDGGFVAFGGSPKGGKITRKGKIRTGKLDFEDVYFVKKLKFNLFSISQMCDKKNNVLFTETECLVLSPDFKLLDESQVLLKVPRQNNMYSFDLKNVVPSGGLTCLFANATIDESNLWHRRLGHINFKTMNKLVRGNLDETSGILKTFITGIENQINHKVKIIRCDNGTEFKNNDMNQFCGMKGIKREFSVARTPQQNGVAKRKNKTLIEAARTMLADSLLPTIFWAEAVNTACYVQNRVLVTKPHNKTPYELLHGRPPSISFMRPFGCPMTILNTLDPLGKFDGKADEGFLVGYSINSKALWVFNTRTRKVEENLHITFLENKPNVVGSKPDWLFDIDLLTNSINYKPVTVGNQTNKNAGIKDNVDAVPTQQYILLPLLYDSPQSSEDAVADDAGKKTNEEPANEGERNGQEKEGGASNKEDDQNVQDFRAELDNLLVQQKEGYANSTNRVSTVSPSVSAAGQSFDNADDLPTDPLMPDLEDTADLLNTGIFSGAYDDEDEGAEADLNNLETTMNVSPIPTTRIHKDHPKDQIIRDINSATQTRRMTKISEEHALVSYINKQRRTNHKDYQNCLFAYFLSQKEPKKVIQALDDPSWIEAMQEELLQFKLQKMDVKNAFLYGTIEEEVAWYETLSTYLLENGFRRGTIDKTLFIKKDKGLQVKQKDDGIFISQDKYVADILKKFDFATVKTASTPIETNKALLKDEEAEDVDVHLYRSMIGSLMYLTASRPDIMFAVCACARFQVTPKVSHLHAVKRIFRYLKGQPKLGLWYPRDSPFDLEAFSDSDYARASLDRKSTTGGCQFLGKRLISWQCKKHTIVANSTTEAEYVADANCCGQVLWIQNQMLDYGFNFMNTKIHIDNESTICIVKNLVFHAKTKHIEIRHHFIRDSYEKRLIQVIKIHTDHNVADLLTKAFDVSSISNEFGVKTGGCKVNAARQDLVLLGKNLKFVDQHNMVACLEKSEGNADFHEIVDFLTASSVYYALTQIHATVEGKTVVILESSVRSDLHFNDEDGVTQIGSVILILLINFYKFEPVTTRNQANRNAGIKDNVITIPTQQYIMLPFLPDSPQSSDDAVANDVGEASNKEGGQYVQDLRAELDKLLVQQKEDYANNTNRVSTFSPSVSAAGQSFVNDLLTDPLIPDLEDTTDI</sequence>
<dbReference type="Pfam" id="PF22936">
    <property type="entry name" value="Pol_BBD"/>
    <property type="match status" value="1"/>
</dbReference>
<feature type="region of interest" description="Disordered" evidence="2">
    <location>
        <begin position="937"/>
        <end position="975"/>
    </location>
</feature>
<dbReference type="Pfam" id="PF25597">
    <property type="entry name" value="SH3_retrovirus"/>
    <property type="match status" value="1"/>
</dbReference>
<dbReference type="Gene3D" id="3.30.420.10">
    <property type="entry name" value="Ribonuclease H-like superfamily/Ribonuclease H"/>
    <property type="match status" value="1"/>
</dbReference>
<evidence type="ECO:0000256" key="2">
    <source>
        <dbReference type="SAM" id="MobiDB-lite"/>
    </source>
</evidence>
<evidence type="ECO:0000313" key="5">
    <source>
        <dbReference type="Proteomes" id="UP001151760"/>
    </source>
</evidence>
<dbReference type="EMBL" id="BQNB010014059">
    <property type="protein sequence ID" value="GJT23494.1"/>
    <property type="molecule type" value="Genomic_DNA"/>
</dbReference>
<dbReference type="InterPro" id="IPR025724">
    <property type="entry name" value="GAG-pre-integrase_dom"/>
</dbReference>
<dbReference type="PANTHER" id="PTHR11439">
    <property type="entry name" value="GAG-POL-RELATED RETROTRANSPOSON"/>
    <property type="match status" value="1"/>
</dbReference>
<keyword evidence="1" id="KW-0175">Coiled coil</keyword>
<dbReference type="InterPro" id="IPR036397">
    <property type="entry name" value="RNaseH_sf"/>
</dbReference>
<dbReference type="InterPro" id="IPR054722">
    <property type="entry name" value="PolX-like_BBD"/>
</dbReference>
<dbReference type="Pfam" id="PF13976">
    <property type="entry name" value="gag_pre-integrs"/>
    <property type="match status" value="1"/>
</dbReference>
<evidence type="ECO:0000259" key="3">
    <source>
        <dbReference type="PROSITE" id="PS50994"/>
    </source>
</evidence>
<dbReference type="PROSITE" id="PS50994">
    <property type="entry name" value="INTEGRASE"/>
    <property type="match status" value="1"/>
</dbReference>
<dbReference type="PANTHER" id="PTHR11439:SF495">
    <property type="entry name" value="REVERSE TRANSCRIPTASE, RNA-DEPENDENT DNA POLYMERASE-RELATED"/>
    <property type="match status" value="1"/>
</dbReference>
<dbReference type="CDD" id="cd09272">
    <property type="entry name" value="RNase_HI_RT_Ty1"/>
    <property type="match status" value="1"/>
</dbReference>
<proteinExistence type="predicted"/>